<proteinExistence type="predicted"/>
<accession>Q9LTN5</accession>
<evidence type="ECO:0000313" key="1">
    <source>
        <dbReference type="EMBL" id="BAA97404.1"/>
    </source>
</evidence>
<dbReference type="AlphaFoldDB" id="Q9LTN5"/>
<name>Q9LTN5_ARATH</name>
<organism evidence="1">
    <name type="scientific">Arabidopsis thaliana</name>
    <name type="common">Mouse-ear cress</name>
    <dbReference type="NCBI Taxonomy" id="3702"/>
    <lineage>
        <taxon>Eukaryota</taxon>
        <taxon>Viridiplantae</taxon>
        <taxon>Streptophyta</taxon>
        <taxon>Embryophyta</taxon>
        <taxon>Tracheophyta</taxon>
        <taxon>Spermatophyta</taxon>
        <taxon>Magnoliopsida</taxon>
        <taxon>eudicotyledons</taxon>
        <taxon>Gunneridae</taxon>
        <taxon>Pentapetalae</taxon>
        <taxon>rosids</taxon>
        <taxon>malvids</taxon>
        <taxon>Brassicales</taxon>
        <taxon>Brassicaceae</taxon>
        <taxon>Camelineae</taxon>
        <taxon>Arabidopsis</taxon>
    </lineage>
</organism>
<dbReference type="EMBL" id="AB024037">
    <property type="protein sequence ID" value="BAA97404.1"/>
    <property type="molecule type" value="Genomic_DNA"/>
</dbReference>
<sequence length="74" mass="8298">MSEPLIPEIRDPVPSPCNSLLLLDLILDHPVVWQQTLESSIPVTFYVCYSTCHSTTPCVELHRAVLVECFLVST</sequence>
<reference evidence="1" key="1">
    <citation type="journal article" date="2000" name="DNA Res.">
        <title>Structural analysis of Arabidopsis thaliana chromosome 5. X. Sequence features of the regions of 3,076,755 bp covered by sixty P1 and TAC clones.</title>
        <authorList>
            <person name="Sato S."/>
            <person name="Nakamura Y."/>
            <person name="Kaneko T."/>
            <person name="Katoh T."/>
            <person name="Asamizu E."/>
            <person name="Kotani H."/>
            <person name="Tabata S."/>
        </authorList>
    </citation>
    <scope>NUCLEOTIDE SEQUENCE [LARGE SCALE GENOMIC DNA]</scope>
    <source>
        <strain>cv. Columbia</strain>
    </source>
</reference>
<protein>
    <submittedName>
        <fullName evidence="1">Uncharacterized protein</fullName>
    </submittedName>
</protein>